<dbReference type="Proteomes" id="UP001152523">
    <property type="component" value="Unassembled WGS sequence"/>
</dbReference>
<feature type="compositionally biased region" description="Polar residues" evidence="1">
    <location>
        <begin position="174"/>
        <end position="184"/>
    </location>
</feature>
<comment type="caution">
    <text evidence="2">The sequence shown here is derived from an EMBL/GenBank/DDBJ whole genome shotgun (WGS) entry which is preliminary data.</text>
</comment>
<reference evidence="2" key="1">
    <citation type="submission" date="2022-07" db="EMBL/GenBank/DDBJ databases">
        <authorList>
            <person name="Macas J."/>
            <person name="Novak P."/>
            <person name="Neumann P."/>
        </authorList>
    </citation>
    <scope>NUCLEOTIDE SEQUENCE</scope>
</reference>
<keyword evidence="3" id="KW-1185">Reference proteome</keyword>
<organism evidence="2 3">
    <name type="scientific">Cuscuta epithymum</name>
    <dbReference type="NCBI Taxonomy" id="186058"/>
    <lineage>
        <taxon>Eukaryota</taxon>
        <taxon>Viridiplantae</taxon>
        <taxon>Streptophyta</taxon>
        <taxon>Embryophyta</taxon>
        <taxon>Tracheophyta</taxon>
        <taxon>Spermatophyta</taxon>
        <taxon>Magnoliopsida</taxon>
        <taxon>eudicotyledons</taxon>
        <taxon>Gunneridae</taxon>
        <taxon>Pentapetalae</taxon>
        <taxon>asterids</taxon>
        <taxon>lamiids</taxon>
        <taxon>Solanales</taxon>
        <taxon>Convolvulaceae</taxon>
        <taxon>Cuscuteae</taxon>
        <taxon>Cuscuta</taxon>
        <taxon>Cuscuta subgen. Cuscuta</taxon>
    </lineage>
</organism>
<proteinExistence type="predicted"/>
<sequence length="184" mass="20400">MKQQSVHAILDAIFTMGHPETISPSCFPPCFLSLIFSEFHMSLGHPRIKKCVNSCTTPFGMQGNTVGREDKKLIRREKASPVVEMGKGDNEVVAGWPSFGQLIWDLANLSLEAVSFIFTLLNPLQFRSTRVGSGLTPLKDSLIMPEDEEVEDTQERRVSAPVSEITTRPVHPQSVGNSNNLYRG</sequence>
<feature type="region of interest" description="Disordered" evidence="1">
    <location>
        <begin position="151"/>
        <end position="184"/>
    </location>
</feature>
<accession>A0AAV0CNF4</accession>
<dbReference type="EMBL" id="CAMAPF010000036">
    <property type="protein sequence ID" value="CAH9081755.1"/>
    <property type="molecule type" value="Genomic_DNA"/>
</dbReference>
<name>A0AAV0CNF4_9ASTE</name>
<protein>
    <submittedName>
        <fullName evidence="2">Uncharacterized protein</fullName>
    </submittedName>
</protein>
<gene>
    <name evidence="2" type="ORF">CEPIT_LOCUS7866</name>
</gene>
<dbReference type="AlphaFoldDB" id="A0AAV0CNF4"/>
<evidence type="ECO:0000313" key="3">
    <source>
        <dbReference type="Proteomes" id="UP001152523"/>
    </source>
</evidence>
<evidence type="ECO:0000256" key="1">
    <source>
        <dbReference type="SAM" id="MobiDB-lite"/>
    </source>
</evidence>
<evidence type="ECO:0000313" key="2">
    <source>
        <dbReference type="EMBL" id="CAH9081755.1"/>
    </source>
</evidence>